<name>A0A1M7MHI4_9FIRM</name>
<organism evidence="1 2">
    <name type="scientific">Anaerosporobacter mobilis DSM 15930</name>
    <dbReference type="NCBI Taxonomy" id="1120996"/>
    <lineage>
        <taxon>Bacteria</taxon>
        <taxon>Bacillati</taxon>
        <taxon>Bacillota</taxon>
        <taxon>Clostridia</taxon>
        <taxon>Lachnospirales</taxon>
        <taxon>Lachnospiraceae</taxon>
        <taxon>Anaerosporobacter</taxon>
    </lineage>
</organism>
<reference evidence="1 2" key="1">
    <citation type="submission" date="2016-11" db="EMBL/GenBank/DDBJ databases">
        <authorList>
            <person name="Jaros S."/>
            <person name="Januszkiewicz K."/>
            <person name="Wedrychowicz H."/>
        </authorList>
    </citation>
    <scope>NUCLEOTIDE SEQUENCE [LARGE SCALE GENOMIC DNA]</scope>
    <source>
        <strain evidence="1 2">DSM 15930</strain>
    </source>
</reference>
<dbReference type="OrthoDB" id="2084215at2"/>
<dbReference type="EMBL" id="FRCP01000021">
    <property type="protein sequence ID" value="SHM90300.1"/>
    <property type="molecule type" value="Genomic_DNA"/>
</dbReference>
<protein>
    <submittedName>
        <fullName evidence="1">Uncharacterized protein</fullName>
    </submittedName>
</protein>
<dbReference type="AlphaFoldDB" id="A0A1M7MHI4"/>
<dbReference type="STRING" id="1120996.SAMN02746066_03817"/>
<proteinExistence type="predicted"/>
<dbReference type="RefSeq" id="WP_073290315.1">
    <property type="nucleotide sequence ID" value="NZ_FRCP01000021.1"/>
</dbReference>
<dbReference type="Proteomes" id="UP000184038">
    <property type="component" value="Unassembled WGS sequence"/>
</dbReference>
<gene>
    <name evidence="1" type="ORF">SAMN02746066_03817</name>
</gene>
<sequence length="281" mass="32221">MYNLNKEKNLLIKRLLCMLLLVTLLLPSQVSTLKVAQAATNTSKVTIGNFEGSWEASGYALGKSEYTAYLVMRVKADGSFSIYDQEAGNPGISGMMTVVDEDTVSVECDSVDFDSPWPELQLTDELRYHFYNENQVRITYNDKSIVFSKVGKRFDFKKMFSGNWSQDSYRTWYSNNGINVSATYKLKLEGGSILLYRVYKDKETFITSFCGLSYNKKTNVVKTITELSDASKLPKNWRTMKEGRHFQSFKLSYNSKKHCLTLTFNKKSYSFYTNIVYGVKK</sequence>
<accession>A0A1M7MHI4</accession>
<evidence type="ECO:0000313" key="2">
    <source>
        <dbReference type="Proteomes" id="UP000184038"/>
    </source>
</evidence>
<evidence type="ECO:0000313" key="1">
    <source>
        <dbReference type="EMBL" id="SHM90300.1"/>
    </source>
</evidence>
<keyword evidence="2" id="KW-1185">Reference proteome</keyword>